<organism evidence="2 3">
    <name type="scientific">Hermetia illucens</name>
    <name type="common">Black soldier fly</name>
    <dbReference type="NCBI Taxonomy" id="343691"/>
    <lineage>
        <taxon>Eukaryota</taxon>
        <taxon>Metazoa</taxon>
        <taxon>Ecdysozoa</taxon>
        <taxon>Arthropoda</taxon>
        <taxon>Hexapoda</taxon>
        <taxon>Insecta</taxon>
        <taxon>Pterygota</taxon>
        <taxon>Neoptera</taxon>
        <taxon>Endopterygota</taxon>
        <taxon>Diptera</taxon>
        <taxon>Brachycera</taxon>
        <taxon>Stratiomyomorpha</taxon>
        <taxon>Stratiomyidae</taxon>
        <taxon>Hermetiinae</taxon>
        <taxon>Hermetia</taxon>
    </lineage>
</organism>
<dbReference type="AlphaFoldDB" id="A0A7R8UPL6"/>
<feature type="domain" description="BTB" evidence="1">
    <location>
        <begin position="173"/>
        <end position="238"/>
    </location>
</feature>
<keyword evidence="3" id="KW-1185">Reference proteome</keyword>
<evidence type="ECO:0000313" key="2">
    <source>
        <dbReference type="EMBL" id="CAD7084687.1"/>
    </source>
</evidence>
<evidence type="ECO:0000259" key="1">
    <source>
        <dbReference type="Pfam" id="PF00651"/>
    </source>
</evidence>
<evidence type="ECO:0000313" key="3">
    <source>
        <dbReference type="Proteomes" id="UP000594454"/>
    </source>
</evidence>
<dbReference type="EMBL" id="LR899011">
    <property type="protein sequence ID" value="CAD7084687.1"/>
    <property type="molecule type" value="Genomic_DNA"/>
</dbReference>
<dbReference type="SUPFAM" id="SSF49599">
    <property type="entry name" value="TRAF domain-like"/>
    <property type="match status" value="1"/>
</dbReference>
<protein>
    <recommendedName>
        <fullName evidence="1">BTB domain-containing protein</fullName>
    </recommendedName>
</protein>
<dbReference type="InParanoid" id="A0A7R8UPL6"/>
<dbReference type="InterPro" id="IPR011333">
    <property type="entry name" value="SKP1/BTB/POZ_sf"/>
</dbReference>
<dbReference type="InterPro" id="IPR008974">
    <property type="entry name" value="TRAF-like"/>
</dbReference>
<sequence>MDKFDSYGKTPSLFTFNYTIEEFQHQCRFPHTEHFFVQGGFQLNGMEALARFYPRGYSNGDENWLSLYIGLESNVDVEIYTYFEVNIIAMVENSEIIVFSNQYQLLFTPGFMWNAINILPTEVALKRMLLPEGGLKVRILFNTYLCETDRRLSRPMSGMWTRVREMLAQDTGDQDFDVAFLIGTRHFLAHKRILAYSSAFSAILHEWSGVEGLIIELPYVRPDVFEERLIDCYMKSNRFCKECLSVRKSKVEICC</sequence>
<accession>A0A7R8UPL6</accession>
<dbReference type="OrthoDB" id="10594413at2759"/>
<name>A0A7R8UPL6_HERIL</name>
<dbReference type="SUPFAM" id="SSF54695">
    <property type="entry name" value="POZ domain"/>
    <property type="match status" value="1"/>
</dbReference>
<proteinExistence type="predicted"/>
<dbReference type="Proteomes" id="UP000594454">
    <property type="component" value="Chromosome 3"/>
</dbReference>
<dbReference type="Pfam" id="PF00651">
    <property type="entry name" value="BTB"/>
    <property type="match status" value="1"/>
</dbReference>
<gene>
    <name evidence="2" type="ORF">HERILL_LOCUS7570</name>
</gene>
<reference evidence="2 3" key="1">
    <citation type="submission" date="2020-11" db="EMBL/GenBank/DDBJ databases">
        <authorList>
            <person name="Wallbank WR R."/>
            <person name="Pardo Diaz C."/>
            <person name="Kozak K."/>
            <person name="Martin S."/>
            <person name="Jiggins C."/>
            <person name="Moest M."/>
            <person name="Warren A I."/>
            <person name="Generalovic N T."/>
            <person name="Byers J.R.P. K."/>
            <person name="Montejo-Kovacevich G."/>
            <person name="Yen C E."/>
        </authorList>
    </citation>
    <scope>NUCLEOTIDE SEQUENCE [LARGE SCALE GENOMIC DNA]</scope>
</reference>
<dbReference type="Gene3D" id="2.60.210.10">
    <property type="entry name" value="Apoptosis, Tumor Necrosis Factor Receptor Associated Protein 2, Chain A"/>
    <property type="match status" value="1"/>
</dbReference>
<dbReference type="InterPro" id="IPR000210">
    <property type="entry name" value="BTB/POZ_dom"/>
</dbReference>
<dbReference type="Gene3D" id="3.30.710.10">
    <property type="entry name" value="Potassium Channel Kv1.1, Chain A"/>
    <property type="match status" value="1"/>
</dbReference>